<dbReference type="InterPro" id="IPR029063">
    <property type="entry name" value="SAM-dependent_MTases_sf"/>
</dbReference>
<evidence type="ECO:0000313" key="2">
    <source>
        <dbReference type="Proteomes" id="UP001381693"/>
    </source>
</evidence>
<dbReference type="Gene3D" id="3.40.50.150">
    <property type="entry name" value="Vaccinia Virus protein VP39"/>
    <property type="match status" value="1"/>
</dbReference>
<reference evidence="1 2" key="1">
    <citation type="submission" date="2023-11" db="EMBL/GenBank/DDBJ databases">
        <title>Halocaridina rubra genome assembly.</title>
        <authorList>
            <person name="Smith C."/>
        </authorList>
    </citation>
    <scope>NUCLEOTIDE SEQUENCE [LARGE SCALE GENOMIC DNA]</scope>
    <source>
        <strain evidence="1">EP-1</strain>
        <tissue evidence="1">Whole</tissue>
    </source>
</reference>
<sequence>MTEKLVSECDDKTAYKVNKRCYETGLSPGEVARRYTDFAKKYDETLSSNRYIGPDIAANEVALRTLENRRPYIKIIDVAAGTGRVGALLKQKGFRALSAWTVVVLGTTKLPDCLVSLTITSPYTLSRHNNHLGRHIDALEPSKGMLDILKKTGVYSKTYQEFLGLGKNSIPD</sequence>
<dbReference type="Proteomes" id="UP001381693">
    <property type="component" value="Unassembled WGS sequence"/>
</dbReference>
<dbReference type="AlphaFoldDB" id="A0AAN9ACT8"/>
<comment type="caution">
    <text evidence="1">The sequence shown here is derived from an EMBL/GenBank/DDBJ whole genome shotgun (WGS) entry which is preliminary data.</text>
</comment>
<dbReference type="EMBL" id="JAXCGZ010005692">
    <property type="protein sequence ID" value="KAK7081145.1"/>
    <property type="molecule type" value="Genomic_DNA"/>
</dbReference>
<dbReference type="SUPFAM" id="SSF53335">
    <property type="entry name" value="S-adenosyl-L-methionine-dependent methyltransferases"/>
    <property type="match status" value="1"/>
</dbReference>
<proteinExistence type="predicted"/>
<protein>
    <submittedName>
        <fullName evidence="1">Uncharacterized protein</fullName>
    </submittedName>
</protein>
<accession>A0AAN9ACT8</accession>
<organism evidence="1 2">
    <name type="scientific">Halocaridina rubra</name>
    <name type="common">Hawaiian red shrimp</name>
    <dbReference type="NCBI Taxonomy" id="373956"/>
    <lineage>
        <taxon>Eukaryota</taxon>
        <taxon>Metazoa</taxon>
        <taxon>Ecdysozoa</taxon>
        <taxon>Arthropoda</taxon>
        <taxon>Crustacea</taxon>
        <taxon>Multicrustacea</taxon>
        <taxon>Malacostraca</taxon>
        <taxon>Eumalacostraca</taxon>
        <taxon>Eucarida</taxon>
        <taxon>Decapoda</taxon>
        <taxon>Pleocyemata</taxon>
        <taxon>Caridea</taxon>
        <taxon>Atyoidea</taxon>
        <taxon>Atyidae</taxon>
        <taxon>Halocaridina</taxon>
    </lineage>
</organism>
<feature type="non-terminal residue" evidence="1">
    <location>
        <position position="172"/>
    </location>
</feature>
<evidence type="ECO:0000313" key="1">
    <source>
        <dbReference type="EMBL" id="KAK7081145.1"/>
    </source>
</evidence>
<name>A0AAN9ACT8_HALRR</name>
<gene>
    <name evidence="1" type="ORF">SK128_007097</name>
</gene>
<keyword evidence="2" id="KW-1185">Reference proteome</keyword>